<dbReference type="InterPro" id="IPR011009">
    <property type="entry name" value="Kinase-like_dom_sf"/>
</dbReference>
<dbReference type="InterPro" id="IPR003018">
    <property type="entry name" value="GAF"/>
</dbReference>
<dbReference type="Pfam" id="PF13426">
    <property type="entry name" value="PAS_9"/>
    <property type="match status" value="1"/>
</dbReference>
<dbReference type="Gene3D" id="1.10.287.130">
    <property type="match status" value="1"/>
</dbReference>
<dbReference type="EMBL" id="WOEZ01000086">
    <property type="protein sequence ID" value="NPT56109.1"/>
    <property type="molecule type" value="Genomic_DNA"/>
</dbReference>
<evidence type="ECO:0000256" key="3">
    <source>
        <dbReference type="ARBA" id="ARBA00022553"/>
    </source>
</evidence>
<dbReference type="PROSITE" id="PS50011">
    <property type="entry name" value="PROTEIN_KINASE_DOM"/>
    <property type="match status" value="1"/>
</dbReference>
<dbReference type="Gene3D" id="3.30.450.20">
    <property type="entry name" value="PAS domain"/>
    <property type="match status" value="1"/>
</dbReference>
<keyword evidence="9" id="KW-1185">Reference proteome</keyword>
<dbReference type="SUPFAM" id="SSF55785">
    <property type="entry name" value="PYP-like sensor domain (PAS domain)"/>
    <property type="match status" value="1"/>
</dbReference>
<feature type="domain" description="Histidine kinase" evidence="5">
    <location>
        <begin position="1537"/>
        <end position="1750"/>
    </location>
</feature>
<dbReference type="PROSITE" id="PS00108">
    <property type="entry name" value="PROTEIN_KINASE_ST"/>
    <property type="match status" value="1"/>
</dbReference>
<dbReference type="InterPro" id="IPR041664">
    <property type="entry name" value="AAA_16"/>
</dbReference>
<dbReference type="SMART" id="SM00065">
    <property type="entry name" value="GAF"/>
    <property type="match status" value="1"/>
</dbReference>
<evidence type="ECO:0000259" key="6">
    <source>
        <dbReference type="PROSITE" id="PS50112"/>
    </source>
</evidence>
<dbReference type="CDD" id="cd00082">
    <property type="entry name" value="HisKA"/>
    <property type="match status" value="1"/>
</dbReference>
<dbReference type="InterPro" id="IPR005467">
    <property type="entry name" value="His_kinase_dom"/>
</dbReference>
<dbReference type="Pfam" id="PF13191">
    <property type="entry name" value="AAA_16"/>
    <property type="match status" value="1"/>
</dbReference>
<name>A0A972NP26_9BURK</name>
<dbReference type="Pfam" id="PF02518">
    <property type="entry name" value="HATPase_c"/>
    <property type="match status" value="1"/>
</dbReference>
<dbReference type="InterPro" id="IPR008271">
    <property type="entry name" value="Ser/Thr_kinase_AS"/>
</dbReference>
<comment type="caution">
    <text evidence="8">The sequence shown here is derived from an EMBL/GenBank/DDBJ whole genome shotgun (WGS) entry which is preliminary data.</text>
</comment>
<organism evidence="8 9">
    <name type="scientific">Paraburkholderia elongata</name>
    <dbReference type="NCBI Taxonomy" id="2675747"/>
    <lineage>
        <taxon>Bacteria</taxon>
        <taxon>Pseudomonadati</taxon>
        <taxon>Pseudomonadota</taxon>
        <taxon>Betaproteobacteria</taxon>
        <taxon>Burkholderiales</taxon>
        <taxon>Burkholderiaceae</taxon>
        <taxon>Paraburkholderia</taxon>
    </lineage>
</organism>
<dbReference type="SMART" id="SM00091">
    <property type="entry name" value="PAS"/>
    <property type="match status" value="1"/>
</dbReference>
<dbReference type="InterPro" id="IPR036890">
    <property type="entry name" value="HATPase_C_sf"/>
</dbReference>
<feature type="domain" description="PAS" evidence="6">
    <location>
        <begin position="1392"/>
        <end position="1448"/>
    </location>
</feature>
<dbReference type="GO" id="GO:0000155">
    <property type="term" value="F:phosphorelay sensor kinase activity"/>
    <property type="evidence" value="ECO:0007669"/>
    <property type="project" value="InterPro"/>
</dbReference>
<dbReference type="PANTHER" id="PTHR43642:SF1">
    <property type="entry name" value="HYBRID SIGNAL TRANSDUCTION HISTIDINE KINASE G"/>
    <property type="match status" value="1"/>
</dbReference>
<dbReference type="GO" id="GO:0005524">
    <property type="term" value="F:ATP binding"/>
    <property type="evidence" value="ECO:0007669"/>
    <property type="project" value="InterPro"/>
</dbReference>
<dbReference type="SUPFAM" id="SSF56112">
    <property type="entry name" value="Protein kinase-like (PK-like)"/>
    <property type="match status" value="1"/>
</dbReference>
<dbReference type="InterPro" id="IPR000014">
    <property type="entry name" value="PAS"/>
</dbReference>
<dbReference type="InterPro" id="IPR036097">
    <property type="entry name" value="HisK_dim/P_sf"/>
</dbReference>
<dbReference type="PRINTS" id="PR00344">
    <property type="entry name" value="BCTRLSENSOR"/>
</dbReference>
<evidence type="ECO:0000256" key="1">
    <source>
        <dbReference type="ARBA" id="ARBA00000085"/>
    </source>
</evidence>
<feature type="domain" description="PAC" evidence="7">
    <location>
        <begin position="1468"/>
        <end position="1517"/>
    </location>
</feature>
<sequence length="1754" mass="193193">MDPIKFDSGGKSLESLLGTPLDAGTFLRLAIGIASALGEVHQGGLVHKDVKPANILVNPDSGEVQLTGFGLASRLARERQRPEPPESIAGTLAYMAPEQTGRMNRLVDSRSDLYAFGVTLYQMLTRSLPFTAADPMGWVHCHIARQAVPPHERSTDVAPAVSAIVMKLLAKTADERYQTATGVEADLRRCLAQWETDRHIDEFALGEHDTPDQLTIPEKLYGRSQEVEALLDAFERVVKSGAPELVLVSGYSGIGKSSVVNELQQVLVPSRGLFAAGKFDQYKRDIPYSTLAQAFQSLIPPLLGKSEAELAAWRDALREALGPNAGLVVNLVPEVALIVGAPPPVPELPPQEAQRRFQHVLRRFVGVFARPEHPLALFLDDLQWLDVATLDLIEDLLTRSHPQNLMLIGAYRDNEVTATHPLMRKLDAIKTAGGKVAEITLAPLAREHLEQLIGDALRCKPERVASLAQLVLDKTAGNPFFAIQFISSLGEEGMLTFDHDAARWTWDVDRIRTKGHTDNVVDLMVGKLNRLPVETQQGLQLLACMGHSAELALLETVSRRPGDEIREQLWEAIRAGLVSCTEHACSFVHDRVQEAAYSLIQEDARAQTHLRIGRVLAACIPPEKLPEMIFEIVNQLNRGASLITAQDEREKLAELNLVAGKRAKASSAYASALTYLRAGAALMREDAWERRQELAFALELHGADCELWMGALPSVEERLAALAARAVDTVQRAAVASRRVDLYTMLGASDRSVAVGLECLRHAGIDWTAHPTELEARREYERIWSQLGSRAIGDLIDLPLMQDPESVATLDVLTALGPPTLYTDGNLYALTSCRAVNLCLERGNSDAAPAHYASVGLMAGNRFGDYDAGYRLAKMACDLTERRGLKRFGGKTYSVFSLVVPWTRPVRECINPARRAFDMANEQGDPTYAAYACWNLTSSLLAAGDPLEQVEREFEHGLEVALTLRFGFVADMISAPLALARTLRGETAKFGALDDGRFTERSFEEGLTGHPALALPECFYWIRKLQARFLAGDHASAFDAAQRAEKCLSTSASLSVFVLERAEYHLYAALCRAACCAPMGPDPYAKHREALSAHGKQLRAWAENCPQNFEDRAVLVEAEIARIEDRLPEAMDLYERAIRSARSNGFVQNEALSYELAARCYAARGLEEIAHLYLGNARRAWLRWGAYGKVRQFDQLYPALRQDDRAPGSAGTIEAPLEELDLATVIKVSQAVSGELVPEKLIESLLRTAIEHAGADRGLLILPRGSEFLIQAEAQTCGSSVSVSLRETPVSADTLPESVVRYAARTQESVILDDTSVRSPHSTDEYIGAQRVRSVLCLPLMKQGALVALLYLENRLAPGVFTPGRISVLKVLASQAAISLENSRLYRDLREREAQIRRLVDANIVGILFWDLEGRILEANDAFLRMVGYQREDLVSGRLWWTDLTPPEWLDRDREHILRQLKLTGSVQAFEKEYLHKDGSRVPVLIGVAAYDEGGELGVAFAVDMTERKRADEELRLSREKLAQASRIATVAELSASIAHELNQPLQAIVAHGRACVRWLAATPPRIDEAKYSAEQVVRDANSAADVVSRIRALFRHRAPAKTDLDINKLILEVCALMSDEIHGNVISIETELAHDVPMIKADAVQIQQVMVNLMRNAIEASAATTQRPKPLLIRSRREGDKVLVDVQDHGVGLADFENIFEPFVTTKETGMGMGLAICQSIVEAHGGRIWVVRNEIRGVTSSFGLPTDISDVT</sequence>
<dbReference type="Gene3D" id="1.10.510.10">
    <property type="entry name" value="Transferase(Phosphotransferase) domain 1"/>
    <property type="match status" value="1"/>
</dbReference>
<accession>A0A972NP26</accession>
<evidence type="ECO:0000313" key="8">
    <source>
        <dbReference type="EMBL" id="NPT56109.1"/>
    </source>
</evidence>
<dbReference type="PROSITE" id="PS50112">
    <property type="entry name" value="PAS"/>
    <property type="match status" value="1"/>
</dbReference>
<protein>
    <recommendedName>
        <fullName evidence="2">histidine kinase</fullName>
        <ecNumber evidence="2">2.7.13.3</ecNumber>
    </recommendedName>
</protein>
<dbReference type="SUPFAM" id="SSF55781">
    <property type="entry name" value="GAF domain-like"/>
    <property type="match status" value="1"/>
</dbReference>
<dbReference type="InterPro" id="IPR003594">
    <property type="entry name" value="HATPase_dom"/>
</dbReference>
<dbReference type="PANTHER" id="PTHR43642">
    <property type="entry name" value="HYBRID SIGNAL TRANSDUCTION HISTIDINE KINASE G"/>
    <property type="match status" value="1"/>
</dbReference>
<dbReference type="RefSeq" id="WP_172166164.1">
    <property type="nucleotide sequence ID" value="NZ_WOEZ01000086.1"/>
</dbReference>
<dbReference type="SUPFAM" id="SSF52540">
    <property type="entry name" value="P-loop containing nucleoside triphosphate hydrolases"/>
    <property type="match status" value="1"/>
</dbReference>
<dbReference type="InterPro" id="IPR000700">
    <property type="entry name" value="PAS-assoc_C"/>
</dbReference>
<comment type="catalytic activity">
    <reaction evidence="1">
        <text>ATP + protein L-histidine = ADP + protein N-phospho-L-histidine.</text>
        <dbReference type="EC" id="2.7.13.3"/>
    </reaction>
</comment>
<feature type="domain" description="Protein kinase" evidence="4">
    <location>
        <begin position="1"/>
        <end position="191"/>
    </location>
</feature>
<dbReference type="CDD" id="cd14014">
    <property type="entry name" value="STKc_PknB_like"/>
    <property type="match status" value="1"/>
</dbReference>
<dbReference type="InterPro" id="IPR004358">
    <property type="entry name" value="Sig_transdc_His_kin-like_C"/>
</dbReference>
<dbReference type="Pfam" id="PF01590">
    <property type="entry name" value="GAF"/>
    <property type="match status" value="1"/>
</dbReference>
<dbReference type="Pfam" id="PF00069">
    <property type="entry name" value="Pkinase"/>
    <property type="match status" value="1"/>
</dbReference>
<dbReference type="SMART" id="SM00388">
    <property type="entry name" value="HisKA"/>
    <property type="match status" value="1"/>
</dbReference>
<gene>
    <name evidence="8" type="ORF">GNZ13_16300</name>
</gene>
<keyword evidence="3" id="KW-0597">Phosphoprotein</keyword>
<dbReference type="InterPro" id="IPR027417">
    <property type="entry name" value="P-loop_NTPase"/>
</dbReference>
<dbReference type="CDD" id="cd00130">
    <property type="entry name" value="PAS"/>
    <property type="match status" value="1"/>
</dbReference>
<dbReference type="Gene3D" id="3.40.50.300">
    <property type="entry name" value="P-loop containing nucleotide triphosphate hydrolases"/>
    <property type="match status" value="1"/>
</dbReference>
<dbReference type="InterPro" id="IPR029016">
    <property type="entry name" value="GAF-like_dom_sf"/>
</dbReference>
<dbReference type="InterPro" id="IPR053159">
    <property type="entry name" value="Hybrid_Histidine_Kinase"/>
</dbReference>
<evidence type="ECO:0000259" key="5">
    <source>
        <dbReference type="PROSITE" id="PS50109"/>
    </source>
</evidence>
<evidence type="ECO:0000259" key="4">
    <source>
        <dbReference type="PROSITE" id="PS50011"/>
    </source>
</evidence>
<reference evidence="8 9" key="1">
    <citation type="submission" date="2019-11" db="EMBL/GenBank/DDBJ databases">
        <title>Metabolism of dissolved organic matter in forest soils.</title>
        <authorList>
            <person name="Cyle K.T."/>
            <person name="Wilhelm R.C."/>
            <person name="Martinez C.E."/>
        </authorList>
    </citation>
    <scope>NUCLEOTIDE SEQUENCE [LARGE SCALE GENOMIC DNA]</scope>
    <source>
        <strain evidence="8 9">5N</strain>
    </source>
</reference>
<dbReference type="GO" id="GO:0009882">
    <property type="term" value="F:blue light photoreceptor activity"/>
    <property type="evidence" value="ECO:0007669"/>
    <property type="project" value="UniProtKB-ARBA"/>
</dbReference>
<dbReference type="SUPFAM" id="SSF47384">
    <property type="entry name" value="Homodimeric domain of signal transducing histidine kinase"/>
    <property type="match status" value="1"/>
</dbReference>
<evidence type="ECO:0000256" key="2">
    <source>
        <dbReference type="ARBA" id="ARBA00012438"/>
    </source>
</evidence>
<dbReference type="InterPro" id="IPR035965">
    <property type="entry name" value="PAS-like_dom_sf"/>
</dbReference>
<dbReference type="PROSITE" id="PS50109">
    <property type="entry name" value="HIS_KIN"/>
    <property type="match status" value="1"/>
</dbReference>
<dbReference type="Proteomes" id="UP000655523">
    <property type="component" value="Unassembled WGS sequence"/>
</dbReference>
<evidence type="ECO:0000313" key="9">
    <source>
        <dbReference type="Proteomes" id="UP000655523"/>
    </source>
</evidence>
<dbReference type="NCBIfam" id="TIGR00229">
    <property type="entry name" value="sensory_box"/>
    <property type="match status" value="1"/>
</dbReference>
<dbReference type="Gene3D" id="3.30.450.40">
    <property type="match status" value="1"/>
</dbReference>
<dbReference type="PROSITE" id="PS50113">
    <property type="entry name" value="PAC"/>
    <property type="match status" value="1"/>
</dbReference>
<proteinExistence type="predicted"/>
<dbReference type="SMART" id="SM00220">
    <property type="entry name" value="S_TKc"/>
    <property type="match status" value="1"/>
</dbReference>
<dbReference type="InterPro" id="IPR003661">
    <property type="entry name" value="HisK_dim/P_dom"/>
</dbReference>
<dbReference type="SMART" id="SM00387">
    <property type="entry name" value="HATPase_c"/>
    <property type="match status" value="1"/>
</dbReference>
<dbReference type="Gene3D" id="3.30.565.10">
    <property type="entry name" value="Histidine kinase-like ATPase, C-terminal domain"/>
    <property type="match status" value="1"/>
</dbReference>
<dbReference type="SUPFAM" id="SSF55874">
    <property type="entry name" value="ATPase domain of HSP90 chaperone/DNA topoisomerase II/histidine kinase"/>
    <property type="match status" value="1"/>
</dbReference>
<dbReference type="InterPro" id="IPR000719">
    <property type="entry name" value="Prot_kinase_dom"/>
</dbReference>
<evidence type="ECO:0000259" key="7">
    <source>
        <dbReference type="PROSITE" id="PS50113"/>
    </source>
</evidence>
<dbReference type="EC" id="2.7.13.3" evidence="2"/>